<evidence type="ECO:0000313" key="3">
    <source>
        <dbReference type="EMBL" id="ETW87097.1"/>
    </source>
</evidence>
<dbReference type="EMBL" id="KI925454">
    <property type="protein sequence ID" value="ETW87097.1"/>
    <property type="molecule type" value="Genomic_DNA"/>
</dbReference>
<dbReference type="PROSITE" id="PS50263">
    <property type="entry name" value="CN_HYDROLASE"/>
    <property type="match status" value="1"/>
</dbReference>
<dbReference type="RefSeq" id="XP_009541039.1">
    <property type="nucleotide sequence ID" value="XM_009542744.1"/>
</dbReference>
<accession>W4KMQ3</accession>
<dbReference type="GeneID" id="20669516"/>
<dbReference type="InParanoid" id="W4KMQ3"/>
<organism evidence="3 4">
    <name type="scientific">Heterobasidion irregulare (strain TC 32-1)</name>
    <dbReference type="NCBI Taxonomy" id="747525"/>
    <lineage>
        <taxon>Eukaryota</taxon>
        <taxon>Fungi</taxon>
        <taxon>Dikarya</taxon>
        <taxon>Basidiomycota</taxon>
        <taxon>Agaricomycotina</taxon>
        <taxon>Agaricomycetes</taxon>
        <taxon>Russulales</taxon>
        <taxon>Bondarzewiaceae</taxon>
        <taxon>Heterobasidion</taxon>
        <taxon>Heterobasidion annosum species complex</taxon>
    </lineage>
</organism>
<protein>
    <recommendedName>
        <fullName evidence="2">CN hydrolase domain-containing protein</fullName>
    </recommendedName>
</protein>
<keyword evidence="1" id="KW-1133">Transmembrane helix</keyword>
<evidence type="ECO:0000313" key="4">
    <source>
        <dbReference type="Proteomes" id="UP000030671"/>
    </source>
</evidence>
<dbReference type="Gene3D" id="3.60.110.10">
    <property type="entry name" value="Carbon-nitrogen hydrolase"/>
    <property type="match status" value="1"/>
</dbReference>
<dbReference type="SUPFAM" id="SSF56317">
    <property type="entry name" value="Carbon-nitrogen hydrolase"/>
    <property type="match status" value="1"/>
</dbReference>
<dbReference type="InterPro" id="IPR036526">
    <property type="entry name" value="C-N_Hydrolase_sf"/>
</dbReference>
<dbReference type="AlphaFoldDB" id="W4KMQ3"/>
<dbReference type="eggNOG" id="ENOG502S655">
    <property type="taxonomic scope" value="Eukaryota"/>
</dbReference>
<dbReference type="STRING" id="747525.W4KMQ3"/>
<dbReference type="InterPro" id="IPR003010">
    <property type="entry name" value="C-N_Hydrolase"/>
</dbReference>
<dbReference type="OrthoDB" id="2626014at2759"/>
<keyword evidence="1" id="KW-0812">Transmembrane</keyword>
<reference evidence="3 4" key="1">
    <citation type="journal article" date="2012" name="New Phytol.">
        <title>Insight into trade-off between wood decay and parasitism from the genome of a fungal forest pathogen.</title>
        <authorList>
            <person name="Olson A."/>
            <person name="Aerts A."/>
            <person name="Asiegbu F."/>
            <person name="Belbahri L."/>
            <person name="Bouzid O."/>
            <person name="Broberg A."/>
            <person name="Canback B."/>
            <person name="Coutinho P.M."/>
            <person name="Cullen D."/>
            <person name="Dalman K."/>
            <person name="Deflorio G."/>
            <person name="van Diepen L.T."/>
            <person name="Dunand C."/>
            <person name="Duplessis S."/>
            <person name="Durling M."/>
            <person name="Gonthier P."/>
            <person name="Grimwood J."/>
            <person name="Fossdal C.G."/>
            <person name="Hansson D."/>
            <person name="Henrissat B."/>
            <person name="Hietala A."/>
            <person name="Himmelstrand K."/>
            <person name="Hoffmeister D."/>
            <person name="Hogberg N."/>
            <person name="James T.Y."/>
            <person name="Karlsson M."/>
            <person name="Kohler A."/>
            <person name="Kues U."/>
            <person name="Lee Y.H."/>
            <person name="Lin Y.C."/>
            <person name="Lind M."/>
            <person name="Lindquist E."/>
            <person name="Lombard V."/>
            <person name="Lucas S."/>
            <person name="Lunden K."/>
            <person name="Morin E."/>
            <person name="Murat C."/>
            <person name="Park J."/>
            <person name="Raffaello T."/>
            <person name="Rouze P."/>
            <person name="Salamov A."/>
            <person name="Schmutz J."/>
            <person name="Solheim H."/>
            <person name="Stahlberg J."/>
            <person name="Velez H."/>
            <person name="de Vries R.P."/>
            <person name="Wiebenga A."/>
            <person name="Woodward S."/>
            <person name="Yakovlev I."/>
            <person name="Garbelotto M."/>
            <person name="Martin F."/>
            <person name="Grigoriev I.V."/>
            <person name="Stenlid J."/>
        </authorList>
    </citation>
    <scope>NUCLEOTIDE SEQUENCE [LARGE SCALE GENOMIC DNA]</scope>
    <source>
        <strain evidence="3 4">TC 32-1</strain>
    </source>
</reference>
<dbReference type="KEGG" id="hir:HETIRDRAFT_307666"/>
<feature type="domain" description="CN hydrolase" evidence="2">
    <location>
        <begin position="152"/>
        <end position="405"/>
    </location>
</feature>
<sequence>MGLEVWLSQQLDSPWSRAVIFPAFWATIWQALAFESPLGRLTTWSPVLGIESYAWTKPVLGPWGVDWVVASFAVVGSDVVGTWLSSRVHFRDEQLIDIEDEPSSEQRQIPSHPSSFSKPVFALSTLLLLLAVPSYFVHPLPLPPLSSSSTPITVGCVLPPPPKPNDHTSILDRFILESQRVVPSGAKIMLWPEGAVHFESPDERDKAISKVRQMIKGPYVGISFVENAPSGWQGHSHTDKKRIGLVLVGPDGPVFEYYKRNLVPVAESFSAVPSYDPPTVYHLPLPPPAHTNKSDWSHGPPYVRPVPLTASICLDFASPSAFAELSSRPALILAPARTWHPDVGLAVWGQAKARAEEAGSMVLFCDGGHNGVSGIAGRGINEIMQIGSGSWTRTVGVQWPSDERRTAYIYAGNYTVFVIIWGLTGSVLAGEFLRREYGQKTFVELWHTSTESVWELATTLNITIRGWRHRRGEEQPLLQ</sequence>
<keyword evidence="4" id="KW-1185">Reference proteome</keyword>
<feature type="transmembrane region" description="Helical" evidence="1">
    <location>
        <begin position="407"/>
        <end position="430"/>
    </location>
</feature>
<dbReference type="HOGENOM" id="CLU_032069_0_0_1"/>
<proteinExistence type="predicted"/>
<evidence type="ECO:0000259" key="2">
    <source>
        <dbReference type="PROSITE" id="PS50263"/>
    </source>
</evidence>
<keyword evidence="1" id="KW-0472">Membrane</keyword>
<gene>
    <name evidence="3" type="ORF">HETIRDRAFT_307666</name>
</gene>
<evidence type="ECO:0000256" key="1">
    <source>
        <dbReference type="SAM" id="Phobius"/>
    </source>
</evidence>
<dbReference type="Proteomes" id="UP000030671">
    <property type="component" value="Unassembled WGS sequence"/>
</dbReference>
<name>W4KMQ3_HETIT</name>